<organism evidence="4 5">
    <name type="scientific">Holothuria leucospilota</name>
    <name type="common">Black long sea cucumber</name>
    <name type="synonym">Mertensiothuria leucospilota</name>
    <dbReference type="NCBI Taxonomy" id="206669"/>
    <lineage>
        <taxon>Eukaryota</taxon>
        <taxon>Metazoa</taxon>
        <taxon>Echinodermata</taxon>
        <taxon>Eleutherozoa</taxon>
        <taxon>Echinozoa</taxon>
        <taxon>Holothuroidea</taxon>
        <taxon>Aspidochirotacea</taxon>
        <taxon>Aspidochirotida</taxon>
        <taxon>Holothuriidae</taxon>
        <taxon>Holothuria</taxon>
    </lineage>
</organism>
<reference evidence="4" key="1">
    <citation type="submission" date="2021-10" db="EMBL/GenBank/DDBJ databases">
        <title>Tropical sea cucumber genome reveals ecological adaptation and Cuvierian tubules defense mechanism.</title>
        <authorList>
            <person name="Chen T."/>
        </authorList>
    </citation>
    <scope>NUCLEOTIDE SEQUENCE</scope>
    <source>
        <strain evidence="4">Nanhai2018</strain>
        <tissue evidence="4">Muscle</tissue>
    </source>
</reference>
<evidence type="ECO:0000256" key="3">
    <source>
        <dbReference type="ARBA" id="ARBA00023180"/>
    </source>
</evidence>
<gene>
    <name evidence="4" type="ORF">HOLleu_39401</name>
</gene>
<dbReference type="Gene3D" id="3.30.1120.10">
    <property type="match status" value="1"/>
</dbReference>
<accession>A0A9Q0YFZ5</accession>
<dbReference type="InterPro" id="IPR047115">
    <property type="entry name" value="ARSB"/>
</dbReference>
<dbReference type="EMBL" id="JAIZAY010000021">
    <property type="protein sequence ID" value="KAJ8022027.1"/>
    <property type="molecule type" value="Genomic_DNA"/>
</dbReference>
<dbReference type="SUPFAM" id="SSF53649">
    <property type="entry name" value="Alkaline phosphatase-like"/>
    <property type="match status" value="1"/>
</dbReference>
<dbReference type="AlphaFoldDB" id="A0A9Q0YFZ5"/>
<evidence type="ECO:0000256" key="2">
    <source>
        <dbReference type="ARBA" id="ARBA00022837"/>
    </source>
</evidence>
<dbReference type="InterPro" id="IPR017850">
    <property type="entry name" value="Alkaline_phosphatase_core_sf"/>
</dbReference>
<dbReference type="Gene3D" id="3.40.720.10">
    <property type="entry name" value="Alkaline Phosphatase, subunit A"/>
    <property type="match status" value="1"/>
</dbReference>
<dbReference type="GO" id="GO:0008484">
    <property type="term" value="F:sulfuric ester hydrolase activity"/>
    <property type="evidence" value="ECO:0007669"/>
    <property type="project" value="InterPro"/>
</dbReference>
<name>A0A9Q0YFZ5_HOLLE</name>
<proteinExistence type="predicted"/>
<keyword evidence="5" id="KW-1185">Reference proteome</keyword>
<evidence type="ECO:0000313" key="4">
    <source>
        <dbReference type="EMBL" id="KAJ8022027.1"/>
    </source>
</evidence>
<protein>
    <submittedName>
        <fullName evidence="4">Arylsulfatase B</fullName>
    </submittedName>
</protein>
<dbReference type="GO" id="GO:0046872">
    <property type="term" value="F:metal ion binding"/>
    <property type="evidence" value="ECO:0007669"/>
    <property type="project" value="UniProtKB-KW"/>
</dbReference>
<keyword evidence="3" id="KW-0325">Glycoprotein</keyword>
<keyword evidence="2" id="KW-0106">Calcium</keyword>
<sequence>MVHTPNKIPKKYMKRYDEIQNKGRRFYAGRVTALDQAVRDIVRELKSHNGGQIRQMACNWPLRGGKGRLWEGGVKAVGFIHSPLLSKRVRGTTYNGLMHVTDWLPTLVQGVAGGNLKRLPNPLDGYNLWKSIKYGKESPRLVLLHNINPERGLKVWSKEDEKLWGKLEKLPFNATIRAAIRVGDWKLITGEPGPGQRYLPSENPSKRRSHKTKYFNDRLTIRLYNVGEDPREIINLAAEHPTKVNKMLRKLRHFQKESVDPIDYTFDEKSDPALFGGVWTPWMDEE</sequence>
<dbReference type="Proteomes" id="UP001152320">
    <property type="component" value="Chromosome 21"/>
</dbReference>
<dbReference type="PANTHER" id="PTHR10342:SF274">
    <property type="entry name" value="ARYLSULFATASE B"/>
    <property type="match status" value="1"/>
</dbReference>
<dbReference type="PANTHER" id="PTHR10342">
    <property type="entry name" value="ARYLSULFATASE"/>
    <property type="match status" value="1"/>
</dbReference>
<evidence type="ECO:0000256" key="1">
    <source>
        <dbReference type="ARBA" id="ARBA00022723"/>
    </source>
</evidence>
<evidence type="ECO:0000313" key="5">
    <source>
        <dbReference type="Proteomes" id="UP001152320"/>
    </source>
</evidence>
<keyword evidence="1" id="KW-0479">Metal-binding</keyword>
<dbReference type="OrthoDB" id="103349at2759"/>
<comment type="caution">
    <text evidence="4">The sequence shown here is derived from an EMBL/GenBank/DDBJ whole genome shotgun (WGS) entry which is preliminary data.</text>
</comment>